<sequence>MAHKKAGGTTRGNRDSQSKRRGVKIYGGEKVTPGKIIVRQKGTKFHPGEGVGIGRDFTLFAQREGLVVFGQKKGKRVVKVV</sequence>
<keyword evidence="3" id="KW-0687">Ribonucleoprotein</keyword>
<dbReference type="Gene3D" id="2.40.50.100">
    <property type="match status" value="1"/>
</dbReference>
<evidence type="ECO:0000313" key="8">
    <source>
        <dbReference type="Proteomes" id="UP000176628"/>
    </source>
</evidence>
<organism evidence="7 8">
    <name type="scientific">Candidatus Curtissbacteria bacterium RBG_16_39_7</name>
    <dbReference type="NCBI Taxonomy" id="1797707"/>
    <lineage>
        <taxon>Bacteria</taxon>
        <taxon>Candidatus Curtissiibacteriota</taxon>
    </lineage>
</organism>
<evidence type="ECO:0000256" key="1">
    <source>
        <dbReference type="ARBA" id="ARBA00010797"/>
    </source>
</evidence>
<dbReference type="InterPro" id="IPR001684">
    <property type="entry name" value="Ribosomal_bL27"/>
</dbReference>
<protein>
    <recommendedName>
        <fullName evidence="4">Large ribosomal subunit protein bL27</fullName>
    </recommendedName>
    <alternativeName>
        <fullName evidence="5">50S ribosomal protein L27</fullName>
    </alternativeName>
</protein>
<evidence type="ECO:0000256" key="4">
    <source>
        <dbReference type="ARBA" id="ARBA00035175"/>
    </source>
</evidence>
<comment type="similarity">
    <text evidence="1">Belongs to the bacterial ribosomal protein bL27 family.</text>
</comment>
<name>A0A1F5G2P3_9BACT</name>
<dbReference type="GO" id="GO:0003735">
    <property type="term" value="F:structural constituent of ribosome"/>
    <property type="evidence" value="ECO:0007669"/>
    <property type="project" value="InterPro"/>
</dbReference>
<dbReference type="GO" id="GO:1990904">
    <property type="term" value="C:ribonucleoprotein complex"/>
    <property type="evidence" value="ECO:0007669"/>
    <property type="project" value="UniProtKB-KW"/>
</dbReference>
<dbReference type="PRINTS" id="PR00063">
    <property type="entry name" value="RIBOSOMALL27"/>
</dbReference>
<evidence type="ECO:0000313" key="7">
    <source>
        <dbReference type="EMBL" id="OGD86118.1"/>
    </source>
</evidence>
<comment type="caution">
    <text evidence="7">The sequence shown here is derived from an EMBL/GenBank/DDBJ whole genome shotgun (WGS) entry which is preliminary data.</text>
</comment>
<reference evidence="7 8" key="1">
    <citation type="journal article" date="2016" name="Nat. Commun.">
        <title>Thousands of microbial genomes shed light on interconnected biogeochemical processes in an aquifer system.</title>
        <authorList>
            <person name="Anantharaman K."/>
            <person name="Brown C.T."/>
            <person name="Hug L.A."/>
            <person name="Sharon I."/>
            <person name="Castelle C.J."/>
            <person name="Probst A.J."/>
            <person name="Thomas B.C."/>
            <person name="Singh A."/>
            <person name="Wilkins M.J."/>
            <person name="Karaoz U."/>
            <person name="Brodie E.L."/>
            <person name="Williams K.H."/>
            <person name="Hubbard S.S."/>
            <person name="Banfield J.F."/>
        </authorList>
    </citation>
    <scope>NUCLEOTIDE SEQUENCE [LARGE SCALE GENOMIC DNA]</scope>
</reference>
<dbReference type="AlphaFoldDB" id="A0A1F5G2P3"/>
<evidence type="ECO:0000256" key="3">
    <source>
        <dbReference type="ARBA" id="ARBA00023274"/>
    </source>
</evidence>
<accession>A0A1F5G2P3</accession>
<feature type="region of interest" description="Disordered" evidence="6">
    <location>
        <begin position="1"/>
        <end position="25"/>
    </location>
</feature>
<evidence type="ECO:0000256" key="2">
    <source>
        <dbReference type="ARBA" id="ARBA00022980"/>
    </source>
</evidence>
<evidence type="ECO:0000256" key="5">
    <source>
        <dbReference type="ARBA" id="ARBA00035477"/>
    </source>
</evidence>
<dbReference type="PANTHER" id="PTHR15893">
    <property type="entry name" value="RIBOSOMAL PROTEIN L27"/>
    <property type="match status" value="1"/>
</dbReference>
<dbReference type="GO" id="GO:0006412">
    <property type="term" value="P:translation"/>
    <property type="evidence" value="ECO:0007669"/>
    <property type="project" value="InterPro"/>
</dbReference>
<evidence type="ECO:0000256" key="6">
    <source>
        <dbReference type="SAM" id="MobiDB-lite"/>
    </source>
</evidence>
<dbReference type="FunFam" id="2.40.50.100:FF:000020">
    <property type="entry name" value="50S ribosomal protein L27"/>
    <property type="match status" value="1"/>
</dbReference>
<dbReference type="Pfam" id="PF01016">
    <property type="entry name" value="Ribosomal_L27"/>
    <property type="match status" value="1"/>
</dbReference>
<proteinExistence type="inferred from homology"/>
<keyword evidence="2 7" id="KW-0689">Ribosomal protein</keyword>
<dbReference type="Proteomes" id="UP000176628">
    <property type="component" value="Unassembled WGS sequence"/>
</dbReference>
<dbReference type="EMBL" id="MFAV01000033">
    <property type="protein sequence ID" value="OGD86118.1"/>
    <property type="molecule type" value="Genomic_DNA"/>
</dbReference>
<gene>
    <name evidence="7" type="ORF">A2Z23_00485</name>
</gene>
<dbReference type="SUPFAM" id="SSF110324">
    <property type="entry name" value="Ribosomal L27 protein-like"/>
    <property type="match status" value="1"/>
</dbReference>
<dbReference type="PANTHER" id="PTHR15893:SF0">
    <property type="entry name" value="LARGE RIBOSOMAL SUBUNIT PROTEIN BL27M"/>
    <property type="match status" value="1"/>
</dbReference>
<dbReference type="NCBIfam" id="TIGR00062">
    <property type="entry name" value="L27"/>
    <property type="match status" value="1"/>
</dbReference>
<dbReference type="GO" id="GO:0005840">
    <property type="term" value="C:ribosome"/>
    <property type="evidence" value="ECO:0007669"/>
    <property type="project" value="UniProtKB-KW"/>
</dbReference>